<dbReference type="EMBL" id="JALJOV010002174">
    <property type="protein sequence ID" value="KAK9833373.1"/>
    <property type="molecule type" value="Genomic_DNA"/>
</dbReference>
<dbReference type="CDD" id="cd10791">
    <property type="entry name" value="GH38N_AMII_like_1"/>
    <property type="match status" value="1"/>
</dbReference>
<proteinExistence type="predicted"/>
<name>A0AAW1RI41_9CHLO</name>
<accession>A0AAW1RI41</accession>
<gene>
    <name evidence="1" type="ORF">WJX84_011017</name>
</gene>
<evidence type="ECO:0000313" key="2">
    <source>
        <dbReference type="Proteomes" id="UP001485043"/>
    </source>
</evidence>
<keyword evidence="2" id="KW-1185">Reference proteome</keyword>
<protein>
    <recommendedName>
        <fullName evidence="3">Glycoside hydrolase family 38 N-terminal domain-containing protein</fullName>
    </recommendedName>
</protein>
<comment type="caution">
    <text evidence="1">The sequence shown here is derived from an EMBL/GenBank/DDBJ whole genome shotgun (WGS) entry which is preliminary data.</text>
</comment>
<organism evidence="1 2">
    <name type="scientific">Apatococcus fuscideae</name>
    <dbReference type="NCBI Taxonomy" id="2026836"/>
    <lineage>
        <taxon>Eukaryota</taxon>
        <taxon>Viridiplantae</taxon>
        <taxon>Chlorophyta</taxon>
        <taxon>core chlorophytes</taxon>
        <taxon>Trebouxiophyceae</taxon>
        <taxon>Chlorellales</taxon>
        <taxon>Chlorellaceae</taxon>
        <taxon>Apatococcus</taxon>
    </lineage>
</organism>
<reference evidence="1 2" key="1">
    <citation type="journal article" date="2024" name="Nat. Commun.">
        <title>Phylogenomics reveals the evolutionary origins of lichenization in chlorophyte algae.</title>
        <authorList>
            <person name="Puginier C."/>
            <person name="Libourel C."/>
            <person name="Otte J."/>
            <person name="Skaloud P."/>
            <person name="Haon M."/>
            <person name="Grisel S."/>
            <person name="Petersen M."/>
            <person name="Berrin J.G."/>
            <person name="Delaux P.M."/>
            <person name="Dal Grande F."/>
            <person name="Keller J."/>
        </authorList>
    </citation>
    <scope>NUCLEOTIDE SEQUENCE [LARGE SCALE GENOMIC DNA]</scope>
    <source>
        <strain evidence="1 2">SAG 2523</strain>
    </source>
</reference>
<dbReference type="Proteomes" id="UP001485043">
    <property type="component" value="Unassembled WGS sequence"/>
</dbReference>
<dbReference type="Pfam" id="PF16477">
    <property type="entry name" value="DUF5054"/>
    <property type="match status" value="2"/>
</dbReference>
<sequence>MFEQVFSFLYSGKGHSPASPRTVSSGSGSRFARMVSPLIVHIVLACHLDIGFNGQPRPGLDSNAINNYFDTYFLKAASVARELETSGSSERLIFTTHAYLLSLYFDCPEFAGFHCPNETAKEVIRDAIRRGWITWHAFPYNGQMEMFDSSLLQFAVQLVHDLDAEFDLPPKHTLSQRDVPGMTRSALPWLTKLGIDVLSFGVNGGSAPPGVPHNQPFIWRDEQTSSEVLAFWHPGGYSGVPVDSKEECVHAAGMQDVLCMSWKQDNAGPPDANEVRDIFKRVREGFPGAEVKASTFDAYSKKLTEAAPQLDLPVVTGEVGDTWINGVASDPFKMSRYRDLLRLRQGLIDSGFSNSYALQNFSRFLLKVPEHTWGVDIKTDLADMVNFNNTAFRAALAKDEGGHYSTTVEGWTRQAGYLDWAVTALSPAMQTWAAEHTPRWLSAGLSSPLASLQQPQQADPTWKLLLGVHEAELSGKQGPMQRKLQAVKGKSFSQNSQANTIAVPVADASQDAGTEASGVLHDDDQLPWGPELEAMGFTRLSSPRLESDGWDIELDPITGAAVHLQRLEDGNPKGPNWAGKDNPLGHVVYTTYSEQDYELVWREYAYQQPCQIWMKQDFGKPGVDKAGAKHGDFSPTIKESWHRGSQQGHGVQELLLRGVFAEEAHVEAGAPKEVWIRWGLGNREAHLYLDVTWIQKNATRLPEATWVEFNPPADAVDKESWKLSKLDYPVSPLEVVYNGSQSMHVVDERGVSVTAQDSSHRLHVRSLDAPLLSPGNRLPFQQVRAKPDMTQGISYNLHNNIWGTNYIMWSPYGNQEAHHCFRFLIEVEAAAAIGLPS</sequence>
<dbReference type="AlphaFoldDB" id="A0AAW1RI41"/>
<dbReference type="InterPro" id="IPR032482">
    <property type="entry name" value="DUF5054"/>
</dbReference>
<evidence type="ECO:0008006" key="3">
    <source>
        <dbReference type="Google" id="ProtNLM"/>
    </source>
</evidence>
<evidence type="ECO:0000313" key="1">
    <source>
        <dbReference type="EMBL" id="KAK9833373.1"/>
    </source>
</evidence>